<protein>
    <submittedName>
        <fullName evidence="2">Uncharacterized protein</fullName>
    </submittedName>
</protein>
<dbReference type="HOGENOM" id="CLU_1241811_0_0_1"/>
<evidence type="ECO:0000313" key="3">
    <source>
        <dbReference type="Proteomes" id="UP000026960"/>
    </source>
</evidence>
<keyword evidence="3" id="KW-1185">Reference proteome</keyword>
<proteinExistence type="predicted"/>
<dbReference type="PANTHER" id="PTHR47590">
    <property type="entry name" value="F-BOX/KELCH-REPEAT PROTEIN SKIP25"/>
    <property type="match status" value="1"/>
</dbReference>
<evidence type="ECO:0000313" key="2">
    <source>
        <dbReference type="EnsemblPlants" id="OBART05G11070.1"/>
    </source>
</evidence>
<reference evidence="2" key="1">
    <citation type="journal article" date="2009" name="Rice">
        <title>De Novo Next Generation Sequencing of Plant Genomes.</title>
        <authorList>
            <person name="Rounsley S."/>
            <person name="Marri P.R."/>
            <person name="Yu Y."/>
            <person name="He R."/>
            <person name="Sisneros N."/>
            <person name="Goicoechea J.L."/>
            <person name="Lee S.J."/>
            <person name="Angelova A."/>
            <person name="Kudrna D."/>
            <person name="Luo M."/>
            <person name="Affourtit J."/>
            <person name="Desany B."/>
            <person name="Knight J."/>
            <person name="Niazi F."/>
            <person name="Egholm M."/>
            <person name="Wing R.A."/>
        </authorList>
    </citation>
    <scope>NUCLEOTIDE SEQUENCE [LARGE SCALE GENOMIC DNA]</scope>
    <source>
        <strain evidence="2">cv. IRGC 105608</strain>
    </source>
</reference>
<dbReference type="EnsemblPlants" id="OBART05G11070.1">
    <property type="protein sequence ID" value="OBART05G11070.1"/>
    <property type="gene ID" value="OBART05G11070"/>
</dbReference>
<organism evidence="2">
    <name type="scientific">Oryza barthii</name>
    <dbReference type="NCBI Taxonomy" id="65489"/>
    <lineage>
        <taxon>Eukaryota</taxon>
        <taxon>Viridiplantae</taxon>
        <taxon>Streptophyta</taxon>
        <taxon>Embryophyta</taxon>
        <taxon>Tracheophyta</taxon>
        <taxon>Spermatophyta</taxon>
        <taxon>Magnoliopsida</taxon>
        <taxon>Liliopsida</taxon>
        <taxon>Poales</taxon>
        <taxon>Poaceae</taxon>
        <taxon>BOP clade</taxon>
        <taxon>Oryzoideae</taxon>
        <taxon>Oryzeae</taxon>
        <taxon>Oryzinae</taxon>
        <taxon>Oryza</taxon>
    </lineage>
</organism>
<dbReference type="Gramene" id="OBART05G11070.1">
    <property type="protein sequence ID" value="OBART05G11070.1"/>
    <property type="gene ID" value="OBART05G11070"/>
</dbReference>
<accession>A0A0D3G5V0</accession>
<dbReference type="eggNOG" id="KOG1072">
    <property type="taxonomic scope" value="Eukaryota"/>
</dbReference>
<dbReference type="AlphaFoldDB" id="A0A0D3G5V0"/>
<feature type="region of interest" description="Disordered" evidence="1">
    <location>
        <begin position="108"/>
        <end position="135"/>
    </location>
</feature>
<dbReference type="Proteomes" id="UP000026960">
    <property type="component" value="Chromosome 5"/>
</dbReference>
<dbReference type="PANTHER" id="PTHR47590:SF7">
    <property type="entry name" value="OS06G0711700 PROTEIN"/>
    <property type="match status" value="1"/>
</dbReference>
<reference evidence="2" key="2">
    <citation type="submission" date="2015-03" db="UniProtKB">
        <authorList>
            <consortium name="EnsemblPlants"/>
        </authorList>
    </citation>
    <scope>IDENTIFICATION</scope>
</reference>
<sequence length="223" mass="23938">MDVGGGRIRSATGKRCSWRWRLDHGDGGRREKCARRLSAEMRGIGDGDESAAAPEWFHLKPTRYNTRTDKNTPISTLLPPPSVTSGAGIAGARPARRAVACSSLGASAQATTLPSPAPARCGTPRPHRPPPRGSRSCRCATGGSAAEAVCSGGKICMVNLRSRDAKERLVFDLRADRWKDMPPRMLAGWKGPAAASPPDNDETIYVLDEERGALTAYDWGTTR</sequence>
<name>A0A0D3G5V0_9ORYZ</name>
<dbReference type="PaxDb" id="65489-OBART05G11070.1"/>
<dbReference type="STRING" id="65489.A0A0D3G5V0"/>
<evidence type="ECO:0000256" key="1">
    <source>
        <dbReference type="SAM" id="MobiDB-lite"/>
    </source>
</evidence>